<dbReference type="InterPro" id="IPR000298">
    <property type="entry name" value="Cyt_c_oxidase-like_su3"/>
</dbReference>
<evidence type="ECO:0000313" key="10">
    <source>
        <dbReference type="Proteomes" id="UP000218272"/>
    </source>
</evidence>
<dbReference type="InterPro" id="IPR013833">
    <property type="entry name" value="Cyt_c_oxidase_su3_a-hlx"/>
</dbReference>
<dbReference type="GO" id="GO:0005886">
    <property type="term" value="C:plasma membrane"/>
    <property type="evidence" value="ECO:0007669"/>
    <property type="project" value="UniProtKB-SubCell"/>
</dbReference>
<keyword evidence="3 6" id="KW-0812">Transmembrane</keyword>
<gene>
    <name evidence="9" type="ORF">SCLO_3000780</name>
</gene>
<evidence type="ECO:0000313" key="9">
    <source>
        <dbReference type="EMBL" id="BAV66745.1"/>
    </source>
</evidence>
<dbReference type="EMBL" id="AP017657">
    <property type="protein sequence ID" value="BAV66745.1"/>
    <property type="molecule type" value="Genomic_DNA"/>
</dbReference>
<dbReference type="InterPro" id="IPR024791">
    <property type="entry name" value="Cyt_c/ubiquinol_Oxase_su3"/>
</dbReference>
<geneLocation type="plasmid" evidence="10">
    <name>psclo_3 dna</name>
</geneLocation>
<evidence type="ECO:0000256" key="1">
    <source>
        <dbReference type="ARBA" id="ARBA00004141"/>
    </source>
</evidence>
<protein>
    <recommendedName>
        <fullName evidence="8">Heme-copper oxidase subunit III family profile domain-containing protein</fullName>
    </recommendedName>
</protein>
<evidence type="ECO:0000256" key="7">
    <source>
        <dbReference type="SAM" id="Phobius"/>
    </source>
</evidence>
<feature type="domain" description="Heme-copper oxidase subunit III family profile" evidence="8">
    <location>
        <begin position="1"/>
        <end position="158"/>
    </location>
</feature>
<dbReference type="PANTHER" id="PTHR11403">
    <property type="entry name" value="CYTOCHROME C OXIDASE SUBUNIT III"/>
    <property type="match status" value="1"/>
</dbReference>
<feature type="transmembrane region" description="Helical" evidence="7">
    <location>
        <begin position="93"/>
        <end position="117"/>
    </location>
</feature>
<dbReference type="Gene3D" id="1.20.120.80">
    <property type="entry name" value="Cytochrome c oxidase, subunit III, four-helix bundle"/>
    <property type="match status" value="1"/>
</dbReference>
<feature type="transmembrane region" description="Helical" evidence="7">
    <location>
        <begin position="55"/>
        <end position="73"/>
    </location>
</feature>
<dbReference type="InterPro" id="IPR035973">
    <property type="entry name" value="Cyt_c_oxidase_su3-like_sf"/>
</dbReference>
<organism evidence="9 10">
    <name type="scientific">Sphingobium cloacae</name>
    <dbReference type="NCBI Taxonomy" id="120107"/>
    <lineage>
        <taxon>Bacteria</taxon>
        <taxon>Pseudomonadati</taxon>
        <taxon>Pseudomonadota</taxon>
        <taxon>Alphaproteobacteria</taxon>
        <taxon>Sphingomonadales</taxon>
        <taxon>Sphingomonadaceae</taxon>
        <taxon>Sphingobium</taxon>
    </lineage>
</organism>
<evidence type="ECO:0000259" key="8">
    <source>
        <dbReference type="PROSITE" id="PS50253"/>
    </source>
</evidence>
<sequence length="158" mass="17779">MVERLAQPGLFSASAKHLDPWLGFVNTLILISGSLLVALAVNAHRRGQGERVTRRLLVAAIAVSSCFGLIKITEYAEKFGSGITLVTNDFFTLYFALTGLHFVHYLFGMVVLAYLAWGTSSREATDPRFAIWLESGGLFWHFVDLLWIFLFSMLYLLW</sequence>
<dbReference type="KEGG" id="sclo:SCLO_3000780"/>
<keyword evidence="4 7" id="KW-1133">Transmembrane helix</keyword>
<evidence type="ECO:0000256" key="5">
    <source>
        <dbReference type="ARBA" id="ARBA00023136"/>
    </source>
</evidence>
<accession>A0A1E1F8A7</accession>
<proteinExistence type="inferred from homology"/>
<feature type="transmembrane region" description="Helical" evidence="7">
    <location>
        <begin position="138"/>
        <end position="157"/>
    </location>
</feature>
<dbReference type="Pfam" id="PF00510">
    <property type="entry name" value="COX3"/>
    <property type="match status" value="1"/>
</dbReference>
<dbReference type="AlphaFoldDB" id="A0A1E1F8A7"/>
<comment type="subcellular location">
    <subcellularLocation>
        <location evidence="6">Cell membrane</location>
        <topology evidence="6">Multi-pass membrane protein</topology>
    </subcellularLocation>
    <subcellularLocation>
        <location evidence="1">Membrane</location>
        <topology evidence="1">Multi-pass membrane protein</topology>
    </subcellularLocation>
</comment>
<evidence type="ECO:0000256" key="3">
    <source>
        <dbReference type="ARBA" id="ARBA00022692"/>
    </source>
</evidence>
<name>A0A1E1F8A7_9SPHN</name>
<dbReference type="GO" id="GO:0019646">
    <property type="term" value="P:aerobic electron transport chain"/>
    <property type="evidence" value="ECO:0007669"/>
    <property type="project" value="InterPro"/>
</dbReference>
<dbReference type="GO" id="GO:0004129">
    <property type="term" value="F:cytochrome-c oxidase activity"/>
    <property type="evidence" value="ECO:0007669"/>
    <property type="project" value="InterPro"/>
</dbReference>
<feature type="transmembrane region" description="Helical" evidence="7">
    <location>
        <begin position="20"/>
        <end position="43"/>
    </location>
</feature>
<dbReference type="PROSITE" id="PS50253">
    <property type="entry name" value="COX3"/>
    <property type="match status" value="1"/>
</dbReference>
<keyword evidence="10" id="KW-1185">Reference proteome</keyword>
<reference evidence="9 10" key="1">
    <citation type="submission" date="2016-10" db="EMBL/GenBank/DDBJ databases">
        <title>Complete Genome Sequence of the Nonylphenol-Degrading Bacterium Sphingobium cloacae JCM 10874T.</title>
        <authorList>
            <person name="Ootsuka M."/>
            <person name="Nishizawa T."/>
            <person name="Ohta H."/>
        </authorList>
    </citation>
    <scope>NUCLEOTIDE SEQUENCE [LARGE SCALE GENOMIC DNA]</scope>
    <source>
        <strain evidence="9 10">JCM 10874</strain>
        <plasmid evidence="10">psclo_3 dna</plasmid>
    </source>
</reference>
<evidence type="ECO:0000256" key="2">
    <source>
        <dbReference type="ARBA" id="ARBA00010581"/>
    </source>
</evidence>
<keyword evidence="5 7" id="KW-0472">Membrane</keyword>
<dbReference type="SUPFAM" id="SSF81452">
    <property type="entry name" value="Cytochrome c oxidase subunit III-like"/>
    <property type="match status" value="1"/>
</dbReference>
<dbReference type="Proteomes" id="UP000218272">
    <property type="component" value="Plasmid pSCLO_3"/>
</dbReference>
<dbReference type="PANTHER" id="PTHR11403:SF6">
    <property type="entry name" value="NITRIC OXIDE REDUCTASE SUBUNIT E"/>
    <property type="match status" value="1"/>
</dbReference>
<evidence type="ECO:0000256" key="4">
    <source>
        <dbReference type="ARBA" id="ARBA00022989"/>
    </source>
</evidence>
<keyword evidence="9" id="KW-0614">Plasmid</keyword>
<comment type="similarity">
    <text evidence="2 6">Belongs to the cytochrome c oxidase subunit 3 family.</text>
</comment>
<evidence type="ECO:0000256" key="6">
    <source>
        <dbReference type="RuleBase" id="RU003376"/>
    </source>
</evidence>